<evidence type="ECO:0000256" key="2">
    <source>
        <dbReference type="ARBA" id="ARBA00022643"/>
    </source>
</evidence>
<dbReference type="HAMAP" id="MF_00853">
    <property type="entry name" value="HemG"/>
    <property type="match status" value="1"/>
</dbReference>
<feature type="region of interest" description="Disordered" evidence="8">
    <location>
        <begin position="1"/>
        <end position="24"/>
    </location>
</feature>
<dbReference type="InterPro" id="IPR052200">
    <property type="entry name" value="Protoporphyrinogen_IX_DH"/>
</dbReference>
<evidence type="ECO:0000256" key="6">
    <source>
        <dbReference type="ARBA" id="ARBA00023244"/>
    </source>
</evidence>
<name>A0A7V8FPC0_9BURK</name>
<comment type="function">
    <text evidence="7">Catalyzes the 6-electron oxidation of protoporphyrinogen IX to form protoporphyrin IX; under anaerobic conditions uses menaquinone as an electron acceptor, under aerobic conditions uses ubiquinone as an electron acceptor.</text>
</comment>
<dbReference type="EMBL" id="WNDQ01000020">
    <property type="protein sequence ID" value="KAF1021544.1"/>
    <property type="molecule type" value="Genomic_DNA"/>
</dbReference>
<dbReference type="PANTHER" id="PTHR38030:SF2">
    <property type="entry name" value="PROTOPORPHYRINOGEN IX DEHYDROGENASE [QUINONE]"/>
    <property type="match status" value="1"/>
</dbReference>
<dbReference type="GO" id="GO:0070819">
    <property type="term" value="F:menaquinone-dependent protoporphyrinogen oxidase activity"/>
    <property type="evidence" value="ECO:0007669"/>
    <property type="project" value="UniProtKB-UniRule"/>
</dbReference>
<organism evidence="10 11">
    <name type="scientific">Paracidovorax wautersii</name>
    <dbReference type="NCBI Taxonomy" id="1177982"/>
    <lineage>
        <taxon>Bacteria</taxon>
        <taxon>Pseudomonadati</taxon>
        <taxon>Pseudomonadota</taxon>
        <taxon>Betaproteobacteria</taxon>
        <taxon>Burkholderiales</taxon>
        <taxon>Comamonadaceae</taxon>
        <taxon>Paracidovorax</taxon>
    </lineage>
</organism>
<keyword evidence="2 7" id="KW-0288">FMN</keyword>
<dbReference type="Proteomes" id="UP000461670">
    <property type="component" value="Unassembled WGS sequence"/>
</dbReference>
<evidence type="ECO:0000256" key="3">
    <source>
        <dbReference type="ARBA" id="ARBA00022741"/>
    </source>
</evidence>
<dbReference type="Pfam" id="PF12724">
    <property type="entry name" value="Flavodoxin_5"/>
    <property type="match status" value="1"/>
</dbReference>
<dbReference type="InterPro" id="IPR029039">
    <property type="entry name" value="Flavoprotein-like_sf"/>
</dbReference>
<dbReference type="PANTHER" id="PTHR38030">
    <property type="entry name" value="PROTOPORPHYRINOGEN IX DEHYDROGENASE [MENAQUINONE]"/>
    <property type="match status" value="1"/>
</dbReference>
<reference evidence="11" key="1">
    <citation type="journal article" date="2020" name="MBio">
        <title>Horizontal gene transfer to a defensive symbiont with a reduced genome amongst a multipartite beetle microbiome.</title>
        <authorList>
            <person name="Waterworth S.C."/>
            <person name="Florez L.V."/>
            <person name="Rees E.R."/>
            <person name="Hertweck C."/>
            <person name="Kaltenpoth M."/>
            <person name="Kwan J.C."/>
        </authorList>
    </citation>
    <scope>NUCLEOTIDE SEQUENCE [LARGE SCALE GENOMIC DNA]</scope>
</reference>
<evidence type="ECO:0000259" key="9">
    <source>
        <dbReference type="PROSITE" id="PS50902"/>
    </source>
</evidence>
<evidence type="ECO:0000313" key="11">
    <source>
        <dbReference type="Proteomes" id="UP000461670"/>
    </source>
</evidence>
<dbReference type="PROSITE" id="PS50902">
    <property type="entry name" value="FLAVODOXIN_LIKE"/>
    <property type="match status" value="1"/>
</dbReference>
<keyword evidence="7" id="KW-1003">Cell membrane</keyword>
<comment type="catalytic activity">
    <reaction evidence="7">
        <text>protoporphyrinogen IX + 3 a ubiquinone = protoporphyrin IX + 3 a ubiquinol</text>
        <dbReference type="Rhea" id="RHEA:63936"/>
        <dbReference type="Rhea" id="RHEA-COMP:9565"/>
        <dbReference type="Rhea" id="RHEA-COMP:9566"/>
        <dbReference type="ChEBI" id="CHEBI:16389"/>
        <dbReference type="ChEBI" id="CHEBI:17976"/>
        <dbReference type="ChEBI" id="CHEBI:57306"/>
        <dbReference type="ChEBI" id="CHEBI:57307"/>
    </reaction>
</comment>
<keyword evidence="5" id="KW-0472">Membrane</keyword>
<keyword evidence="6 7" id="KW-0627">Porphyrin biosynthesis</keyword>
<comment type="subcellular location">
    <subcellularLocation>
        <location evidence="7">Cell membrane</location>
        <topology evidence="7">Peripheral membrane protein</topology>
    </subcellularLocation>
</comment>
<evidence type="ECO:0000313" key="10">
    <source>
        <dbReference type="EMBL" id="KAF1021544.1"/>
    </source>
</evidence>
<dbReference type="UniPathway" id="UPA00251">
    <property type="reaction ID" value="UER00324"/>
</dbReference>
<protein>
    <recommendedName>
        <fullName evidence="7">Protoporphyrinogen IX dehydrogenase [quinone]</fullName>
        <ecNumber evidence="7">1.3.5.3</ecNumber>
    </recommendedName>
    <alternativeName>
        <fullName evidence="7">Protoporphyrinogen IX dehydrogenase [menaquinone]</fullName>
    </alternativeName>
    <alternativeName>
        <fullName evidence="7">Protoporphyrinogen IX dehydrogenase [ubiquinone]</fullName>
    </alternativeName>
    <alternativeName>
        <fullName evidence="7">Protoporphyrinogen oxidase</fullName>
        <shortName evidence="7">PPO</shortName>
    </alternativeName>
</protein>
<feature type="domain" description="Flavodoxin-like" evidence="9">
    <location>
        <begin position="32"/>
        <end position="215"/>
    </location>
</feature>
<comment type="pathway">
    <text evidence="7">Porphyrin-containing compound metabolism; protoporphyrin-IX biosynthesis; protoporphyrin-IX from protoporphyrinogen-IX: step 1/1.</text>
</comment>
<dbReference type="Gene3D" id="3.40.50.360">
    <property type="match status" value="1"/>
</dbReference>
<comment type="similarity">
    <text evidence="7">Belongs to the HemG family.</text>
</comment>
<evidence type="ECO:0000256" key="5">
    <source>
        <dbReference type="ARBA" id="ARBA00023136"/>
    </source>
</evidence>
<dbReference type="InterPro" id="IPR044264">
    <property type="entry name" value="HemG"/>
</dbReference>
<gene>
    <name evidence="7 10" type="primary">hemG</name>
    <name evidence="10" type="ORF">GAK30_01763</name>
</gene>
<comment type="catalytic activity">
    <reaction evidence="7">
        <text>protoporphyrinogen IX + 3 a menaquinone = protoporphyrin IX + 3 a menaquinol</text>
        <dbReference type="Rhea" id="RHEA:27409"/>
        <dbReference type="Rhea" id="RHEA-COMP:9537"/>
        <dbReference type="Rhea" id="RHEA-COMP:9539"/>
        <dbReference type="ChEBI" id="CHEBI:16374"/>
        <dbReference type="ChEBI" id="CHEBI:18151"/>
        <dbReference type="ChEBI" id="CHEBI:57306"/>
        <dbReference type="ChEBI" id="CHEBI:57307"/>
        <dbReference type="EC" id="1.3.5.3"/>
    </reaction>
</comment>
<evidence type="ECO:0000256" key="7">
    <source>
        <dbReference type="HAMAP-Rule" id="MF_00853"/>
    </source>
</evidence>
<comment type="caution">
    <text evidence="10">The sequence shown here is derived from an EMBL/GenBank/DDBJ whole genome shotgun (WGS) entry which is preliminary data.</text>
</comment>
<evidence type="ECO:0000256" key="1">
    <source>
        <dbReference type="ARBA" id="ARBA00022630"/>
    </source>
</evidence>
<keyword evidence="4 7" id="KW-0560">Oxidoreductase</keyword>
<dbReference type="SUPFAM" id="SSF52218">
    <property type="entry name" value="Flavoproteins"/>
    <property type="match status" value="1"/>
</dbReference>
<keyword evidence="3 7" id="KW-0547">Nucleotide-binding</keyword>
<dbReference type="InterPro" id="IPR008254">
    <property type="entry name" value="Flavodoxin/NO_synth"/>
</dbReference>
<comment type="cofactor">
    <cofactor evidence="7">
        <name>FMN</name>
        <dbReference type="ChEBI" id="CHEBI:58210"/>
    </cofactor>
    <text evidence="7">Binds 1 FMN non-covalently per subunit.</text>
</comment>
<dbReference type="EC" id="1.3.5.3" evidence="7"/>
<dbReference type="GO" id="GO:0006782">
    <property type="term" value="P:protoporphyrinogen IX biosynthetic process"/>
    <property type="evidence" value="ECO:0007669"/>
    <property type="project" value="UniProtKB-UniRule"/>
</dbReference>
<evidence type="ECO:0000256" key="4">
    <source>
        <dbReference type="ARBA" id="ARBA00023002"/>
    </source>
</evidence>
<dbReference type="NCBIfam" id="NF008316">
    <property type="entry name" value="PRK11104.1"/>
    <property type="match status" value="1"/>
</dbReference>
<comment type="catalytic activity">
    <reaction evidence="7">
        <text>protoporphyrinogen IX + 3 a quinone = protoporphyrin IX + 3 a quinol</text>
        <dbReference type="Rhea" id="RHEA:65032"/>
        <dbReference type="ChEBI" id="CHEBI:24646"/>
        <dbReference type="ChEBI" id="CHEBI:57306"/>
        <dbReference type="ChEBI" id="CHEBI:57307"/>
        <dbReference type="ChEBI" id="CHEBI:132124"/>
        <dbReference type="EC" id="1.3.5.3"/>
    </reaction>
</comment>
<dbReference type="AlphaFoldDB" id="A0A7V8FPC0"/>
<accession>A0A7V8FPC0</accession>
<sequence>MGERAGTNPYHRGMTASSPDFSPASPHGSADVLLLHASRFGQSVAIAEALATDLRAAGWRCTLARVQDVAASTDLARHRAVVIVASIRYGHFDRAVHTLVAARAAELAATVGVFVSVNLTARKPDKRTPQTNAYTRKFLAFAEQRGWRPAFCEVVAGALRYPRYGFFDKRMIQFIMKLTGGETDTAREVEYTDWEQVRGLAQRLAERLAQDGSRR</sequence>
<keyword evidence="1 7" id="KW-0285">Flavoprotein</keyword>
<dbReference type="InterPro" id="IPR026816">
    <property type="entry name" value="Flavodoxin_dom"/>
</dbReference>
<dbReference type="GO" id="GO:0010181">
    <property type="term" value="F:FMN binding"/>
    <property type="evidence" value="ECO:0007669"/>
    <property type="project" value="UniProtKB-UniRule"/>
</dbReference>
<dbReference type="GO" id="GO:0005886">
    <property type="term" value="C:plasma membrane"/>
    <property type="evidence" value="ECO:0007669"/>
    <property type="project" value="UniProtKB-SubCell"/>
</dbReference>
<evidence type="ECO:0000256" key="8">
    <source>
        <dbReference type="SAM" id="MobiDB-lite"/>
    </source>
</evidence>
<proteinExistence type="inferred from homology"/>
<dbReference type="GO" id="GO:0004729">
    <property type="term" value="F:oxygen-dependent protoporphyrinogen oxidase activity"/>
    <property type="evidence" value="ECO:0007669"/>
    <property type="project" value="InterPro"/>
</dbReference>